<dbReference type="SMART" id="SM00181">
    <property type="entry name" value="EGF"/>
    <property type="match status" value="2"/>
</dbReference>
<sequence>MPYICACQDGSYSNSSCIQLANSTGIQSRRLIAVCEHTFCGQVGICIILDATFACVCPDGTIGENCLTSVIRICNVISPGYATCWCLLGFDGDFCERRSGASTCSTLQCLNSGTCYEHSPASTIFAYCLCRPGFTGQRCEAGHF</sequence>
<dbReference type="SUPFAM" id="SSF57196">
    <property type="entry name" value="EGF/Laminin"/>
    <property type="match status" value="2"/>
</dbReference>
<dbReference type="EMBL" id="CAJOBC010001354">
    <property type="protein sequence ID" value="CAF3673452.1"/>
    <property type="molecule type" value="Genomic_DNA"/>
</dbReference>
<evidence type="ECO:0000313" key="7">
    <source>
        <dbReference type="Proteomes" id="UP000663829"/>
    </source>
</evidence>
<evidence type="ECO:0000313" key="5">
    <source>
        <dbReference type="EMBL" id="CAF3536923.1"/>
    </source>
</evidence>
<comment type="caution">
    <text evidence="1">Lacks conserved residue(s) required for the propagation of feature annotation.</text>
</comment>
<dbReference type="EMBL" id="CAJOBA010000494">
    <property type="protein sequence ID" value="CAF3536923.1"/>
    <property type="molecule type" value="Genomic_DNA"/>
</dbReference>
<dbReference type="InterPro" id="IPR051830">
    <property type="entry name" value="NOTCH_homolog"/>
</dbReference>
<feature type="disulfide bond" evidence="1">
    <location>
        <begin position="57"/>
        <end position="66"/>
    </location>
</feature>
<protein>
    <recommendedName>
        <fullName evidence="2">EGF-like domain-containing protein</fullName>
    </recommendedName>
</protein>
<reference evidence="4" key="1">
    <citation type="submission" date="2021-02" db="EMBL/GenBank/DDBJ databases">
        <authorList>
            <person name="Nowell W R."/>
        </authorList>
    </citation>
    <scope>NUCLEOTIDE SEQUENCE</scope>
</reference>
<accession>A0A813YT55</accession>
<keyword evidence="1" id="KW-1015">Disulfide bond</keyword>
<dbReference type="InterPro" id="IPR000742">
    <property type="entry name" value="EGF"/>
</dbReference>
<dbReference type="Proteomes" id="UP000663829">
    <property type="component" value="Unassembled WGS sequence"/>
</dbReference>
<proteinExistence type="predicted"/>
<organism evidence="4 7">
    <name type="scientific">Didymodactylos carnosus</name>
    <dbReference type="NCBI Taxonomy" id="1234261"/>
    <lineage>
        <taxon>Eukaryota</taxon>
        <taxon>Metazoa</taxon>
        <taxon>Spiralia</taxon>
        <taxon>Gnathifera</taxon>
        <taxon>Rotifera</taxon>
        <taxon>Eurotatoria</taxon>
        <taxon>Bdelloidea</taxon>
        <taxon>Philodinida</taxon>
        <taxon>Philodinidae</taxon>
        <taxon>Didymodactylos</taxon>
    </lineage>
</organism>
<dbReference type="EMBL" id="CAJNOQ010001354">
    <property type="protein sequence ID" value="CAF0888699.1"/>
    <property type="molecule type" value="Genomic_DNA"/>
</dbReference>
<dbReference type="PANTHER" id="PTHR24033:SF151">
    <property type="entry name" value="NOTCH 2"/>
    <property type="match status" value="1"/>
</dbReference>
<keyword evidence="1" id="KW-0245">EGF-like domain</keyword>
<dbReference type="Proteomes" id="UP000681722">
    <property type="component" value="Unassembled WGS sequence"/>
</dbReference>
<gene>
    <name evidence="4" type="ORF">GPM918_LOCUS8003</name>
    <name evidence="3" type="ORF">OVA965_LOCUS2367</name>
    <name evidence="6" type="ORF">SRO942_LOCUS8003</name>
    <name evidence="5" type="ORF">TMI583_LOCUS2367</name>
</gene>
<evidence type="ECO:0000313" key="4">
    <source>
        <dbReference type="EMBL" id="CAF0888699.1"/>
    </source>
</evidence>
<dbReference type="AlphaFoldDB" id="A0A813YT55"/>
<feature type="domain" description="EGF-like" evidence="2">
    <location>
        <begin position="31"/>
        <end position="67"/>
    </location>
</feature>
<feature type="disulfide bond" evidence="1">
    <location>
        <begin position="130"/>
        <end position="139"/>
    </location>
</feature>
<dbReference type="Proteomes" id="UP000677228">
    <property type="component" value="Unassembled WGS sequence"/>
</dbReference>
<evidence type="ECO:0000313" key="6">
    <source>
        <dbReference type="EMBL" id="CAF3673452.1"/>
    </source>
</evidence>
<dbReference type="Proteomes" id="UP000682733">
    <property type="component" value="Unassembled WGS sequence"/>
</dbReference>
<evidence type="ECO:0000259" key="2">
    <source>
        <dbReference type="PROSITE" id="PS50026"/>
    </source>
</evidence>
<dbReference type="PROSITE" id="PS50026">
    <property type="entry name" value="EGF_3"/>
    <property type="match status" value="2"/>
</dbReference>
<dbReference type="EMBL" id="CAJNOK010000494">
    <property type="protein sequence ID" value="CAF0757509.1"/>
    <property type="molecule type" value="Genomic_DNA"/>
</dbReference>
<feature type="domain" description="EGF-like" evidence="2">
    <location>
        <begin position="100"/>
        <end position="140"/>
    </location>
</feature>
<dbReference type="OrthoDB" id="283575at2759"/>
<evidence type="ECO:0000313" key="3">
    <source>
        <dbReference type="EMBL" id="CAF0757509.1"/>
    </source>
</evidence>
<comment type="caution">
    <text evidence="4">The sequence shown here is derived from an EMBL/GenBank/DDBJ whole genome shotgun (WGS) entry which is preliminary data.</text>
</comment>
<dbReference type="PANTHER" id="PTHR24033">
    <property type="entry name" value="EGF-LIKE DOMAIN-CONTAINING PROTEIN"/>
    <property type="match status" value="1"/>
</dbReference>
<dbReference type="PROSITE" id="PS01186">
    <property type="entry name" value="EGF_2"/>
    <property type="match status" value="1"/>
</dbReference>
<dbReference type="Gene3D" id="2.10.25.10">
    <property type="entry name" value="Laminin"/>
    <property type="match status" value="2"/>
</dbReference>
<evidence type="ECO:0000256" key="1">
    <source>
        <dbReference type="PROSITE-ProRule" id="PRU00076"/>
    </source>
</evidence>
<dbReference type="PROSITE" id="PS00022">
    <property type="entry name" value="EGF_1"/>
    <property type="match status" value="2"/>
</dbReference>
<name>A0A813YT55_9BILA</name>
<keyword evidence="7" id="KW-1185">Reference proteome</keyword>